<dbReference type="GO" id="GO:0031123">
    <property type="term" value="P:RNA 3'-end processing"/>
    <property type="evidence" value="ECO:0007669"/>
    <property type="project" value="TreeGrafter"/>
</dbReference>
<evidence type="ECO:0000256" key="3">
    <source>
        <dbReference type="SAM" id="MobiDB-lite"/>
    </source>
</evidence>
<dbReference type="EMBL" id="CAJVSB020000348">
    <property type="protein sequence ID" value="CAH2049770.1"/>
    <property type="molecule type" value="Genomic_DNA"/>
</dbReference>
<keyword evidence="6" id="KW-1185">Reference proteome</keyword>
<dbReference type="SUPFAM" id="SSF81631">
    <property type="entry name" value="PAP/OAS1 substrate-binding domain"/>
    <property type="match status" value="1"/>
</dbReference>
<accession>A0AAU9RS92</accession>
<reference evidence="5 6" key="1">
    <citation type="submission" date="2022-03" db="EMBL/GenBank/DDBJ databases">
        <authorList>
            <person name="Nunn A."/>
            <person name="Chopra R."/>
            <person name="Nunn A."/>
            <person name="Contreras Garrido A."/>
        </authorList>
    </citation>
    <scope>NUCLEOTIDE SEQUENCE [LARGE SCALE GENOMIC DNA]</scope>
</reference>
<dbReference type="AlphaFoldDB" id="A0AAU9RS92"/>
<protein>
    <recommendedName>
        <fullName evidence="4">PAP-associated domain-containing protein</fullName>
    </recommendedName>
</protein>
<keyword evidence="1" id="KW-0479">Metal-binding</keyword>
<dbReference type="GO" id="GO:0046872">
    <property type="term" value="F:metal ion binding"/>
    <property type="evidence" value="ECO:0007669"/>
    <property type="project" value="UniProtKB-KW"/>
</dbReference>
<dbReference type="Proteomes" id="UP000836841">
    <property type="component" value="Unassembled WGS sequence"/>
</dbReference>
<dbReference type="InterPro" id="IPR045862">
    <property type="entry name" value="Trf4-like"/>
</dbReference>
<proteinExistence type="predicted"/>
<keyword evidence="2" id="KW-0460">Magnesium</keyword>
<dbReference type="GO" id="GO:0031499">
    <property type="term" value="C:TRAMP complex"/>
    <property type="evidence" value="ECO:0007669"/>
    <property type="project" value="TreeGrafter"/>
</dbReference>
<evidence type="ECO:0000313" key="6">
    <source>
        <dbReference type="Proteomes" id="UP000836841"/>
    </source>
</evidence>
<evidence type="ECO:0000259" key="4">
    <source>
        <dbReference type="Pfam" id="PF03828"/>
    </source>
</evidence>
<evidence type="ECO:0000256" key="2">
    <source>
        <dbReference type="ARBA" id="ARBA00022842"/>
    </source>
</evidence>
<dbReference type="GO" id="GO:1990817">
    <property type="term" value="F:poly(A) RNA polymerase activity"/>
    <property type="evidence" value="ECO:0007669"/>
    <property type="project" value="InterPro"/>
</dbReference>
<dbReference type="GO" id="GO:0003729">
    <property type="term" value="F:mRNA binding"/>
    <property type="evidence" value="ECO:0007669"/>
    <property type="project" value="TreeGrafter"/>
</dbReference>
<dbReference type="PANTHER" id="PTHR23092">
    <property type="entry name" value="POLY(A) RNA POLYMERASE"/>
    <property type="match status" value="1"/>
</dbReference>
<dbReference type="Gene3D" id="1.10.1410.10">
    <property type="match status" value="1"/>
</dbReference>
<sequence>MQSLREQQASPEHNFGVLLVKFFEIFGCKLNTSDVGISCSGEGTFFSKTNKGFSVKGKPFLIAIEDPQLWLVSIGWVTAPQRLSGVPKQFKRSTESDLGKNSFNYFQDGHSMLVATLSMVLLAILASVKSAFAMAYSTLTDAKAILGLGTNKSILGTIIRPDPVLLERQGGSNGEVTFNSLLPGAGEPLQLQDQQEIYCNCQLNEEEPLPRGNGIAENGNAPLIGKEKEGT</sequence>
<dbReference type="PANTHER" id="PTHR23092:SF15">
    <property type="entry name" value="INACTIVE NON-CANONICAL POLY(A) RNA POLYMERASE PROTEIN TRF4-2-RELATED"/>
    <property type="match status" value="1"/>
</dbReference>
<name>A0AAU9RS92_THLAR</name>
<dbReference type="Pfam" id="PF03828">
    <property type="entry name" value="PAP_assoc"/>
    <property type="match status" value="1"/>
</dbReference>
<comment type="caution">
    <text evidence="5">The sequence shown here is derived from an EMBL/GenBank/DDBJ whole genome shotgun (WGS) entry which is preliminary data.</text>
</comment>
<evidence type="ECO:0000313" key="5">
    <source>
        <dbReference type="EMBL" id="CAH2049770.1"/>
    </source>
</evidence>
<evidence type="ECO:0000256" key="1">
    <source>
        <dbReference type="ARBA" id="ARBA00022723"/>
    </source>
</evidence>
<dbReference type="GO" id="GO:0043634">
    <property type="term" value="P:polyadenylation-dependent ncRNA catabolic process"/>
    <property type="evidence" value="ECO:0007669"/>
    <property type="project" value="TreeGrafter"/>
</dbReference>
<feature type="domain" description="PAP-associated" evidence="4">
    <location>
        <begin position="14"/>
        <end position="68"/>
    </location>
</feature>
<organism evidence="5 6">
    <name type="scientific">Thlaspi arvense</name>
    <name type="common">Field penny-cress</name>
    <dbReference type="NCBI Taxonomy" id="13288"/>
    <lineage>
        <taxon>Eukaryota</taxon>
        <taxon>Viridiplantae</taxon>
        <taxon>Streptophyta</taxon>
        <taxon>Embryophyta</taxon>
        <taxon>Tracheophyta</taxon>
        <taxon>Spermatophyta</taxon>
        <taxon>Magnoliopsida</taxon>
        <taxon>eudicotyledons</taxon>
        <taxon>Gunneridae</taxon>
        <taxon>Pentapetalae</taxon>
        <taxon>rosids</taxon>
        <taxon>malvids</taxon>
        <taxon>Brassicales</taxon>
        <taxon>Brassicaceae</taxon>
        <taxon>Thlaspideae</taxon>
        <taxon>Thlaspi</taxon>
    </lineage>
</organism>
<gene>
    <name evidence="5" type="ORF">TAV2_LOCUS8420</name>
</gene>
<dbReference type="GO" id="GO:0005730">
    <property type="term" value="C:nucleolus"/>
    <property type="evidence" value="ECO:0007669"/>
    <property type="project" value="TreeGrafter"/>
</dbReference>
<feature type="region of interest" description="Disordered" evidence="3">
    <location>
        <begin position="210"/>
        <end position="231"/>
    </location>
</feature>
<dbReference type="InterPro" id="IPR002058">
    <property type="entry name" value="PAP_assoc"/>
</dbReference>